<feature type="compositionally biased region" description="Basic and acidic residues" evidence="1">
    <location>
        <begin position="394"/>
        <end position="403"/>
    </location>
</feature>
<dbReference type="HOGENOM" id="CLU_035509_4_0_1"/>
<sequence length="418" mass="46267">MWFLNRYLPLACVCVRIWAMAYAVPPDIVCKVAIQFTAWTGLVSVAIVDILLMLRVWALYNGSRFVKWFLIGVFVVGFPAAIGVRQAPPVAGIPLVTPAPLSLTVCRRSPPSELFSLFTMATVIDTIIFGMVIYRAGGQRFRSQTPMLAVLVRDGALYYAAITAVLLFMIAATFIPLLYQPVADANLNVPLSALACSRLILSLRGVYFRQGDGARTDMQTISTTYQPKNRPPHSTRAEDDIRLGNIRSPALRSDFQGGGISRSNRRDDPLKSMDYDWEPESYTSRNDVERGSLGDTNASKHSRRRSRSMADMFPSNRELSPQFGVPAAQVTVTRTTTAVADDGVPFEFPADNHVEKPRLPSQPEETKGGMDWWDSSDGTDSGAPSRTGVFETRVGYRHDRVPDDFEAEYGSPKSPRSL</sequence>
<feature type="signal peptide" evidence="3">
    <location>
        <begin position="1"/>
        <end position="23"/>
    </location>
</feature>
<accession>A0A0C3B2A7</accession>
<dbReference type="AlphaFoldDB" id="A0A0C3B2A7"/>
<reference evidence="5" key="2">
    <citation type="submission" date="2015-01" db="EMBL/GenBank/DDBJ databases">
        <title>Evolutionary Origins and Diversification of the Mycorrhizal Mutualists.</title>
        <authorList>
            <consortium name="DOE Joint Genome Institute"/>
            <consortium name="Mycorrhizal Genomics Consortium"/>
            <person name="Kohler A."/>
            <person name="Kuo A."/>
            <person name="Nagy L.G."/>
            <person name="Floudas D."/>
            <person name="Copeland A."/>
            <person name="Barry K.W."/>
            <person name="Cichocki N."/>
            <person name="Veneault-Fourrey C."/>
            <person name="LaButti K."/>
            <person name="Lindquist E.A."/>
            <person name="Lipzen A."/>
            <person name="Lundell T."/>
            <person name="Morin E."/>
            <person name="Murat C."/>
            <person name="Riley R."/>
            <person name="Ohm R."/>
            <person name="Sun H."/>
            <person name="Tunlid A."/>
            <person name="Henrissat B."/>
            <person name="Grigoriev I.V."/>
            <person name="Hibbett D.S."/>
            <person name="Martin F."/>
        </authorList>
    </citation>
    <scope>NUCLEOTIDE SEQUENCE [LARGE SCALE GENOMIC DNA]</scope>
    <source>
        <strain evidence="5">MAFF 305830</strain>
    </source>
</reference>
<keyword evidence="2" id="KW-0812">Transmembrane</keyword>
<evidence type="ECO:0000313" key="5">
    <source>
        <dbReference type="Proteomes" id="UP000054097"/>
    </source>
</evidence>
<reference evidence="4 5" key="1">
    <citation type="submission" date="2014-04" db="EMBL/GenBank/DDBJ databases">
        <authorList>
            <consortium name="DOE Joint Genome Institute"/>
            <person name="Kuo A."/>
            <person name="Zuccaro A."/>
            <person name="Kohler A."/>
            <person name="Nagy L.G."/>
            <person name="Floudas D."/>
            <person name="Copeland A."/>
            <person name="Barry K.W."/>
            <person name="Cichocki N."/>
            <person name="Veneault-Fourrey C."/>
            <person name="LaButti K."/>
            <person name="Lindquist E.A."/>
            <person name="Lipzen A."/>
            <person name="Lundell T."/>
            <person name="Morin E."/>
            <person name="Murat C."/>
            <person name="Sun H."/>
            <person name="Tunlid A."/>
            <person name="Henrissat B."/>
            <person name="Grigoriev I.V."/>
            <person name="Hibbett D.S."/>
            <person name="Martin F."/>
            <person name="Nordberg H.P."/>
            <person name="Cantor M.N."/>
            <person name="Hua S.X."/>
        </authorList>
    </citation>
    <scope>NUCLEOTIDE SEQUENCE [LARGE SCALE GENOMIC DNA]</scope>
    <source>
        <strain evidence="4 5">MAFF 305830</strain>
    </source>
</reference>
<dbReference type="EMBL" id="KN824312">
    <property type="protein sequence ID" value="KIM25631.1"/>
    <property type="molecule type" value="Genomic_DNA"/>
</dbReference>
<feature type="region of interest" description="Disordered" evidence="1">
    <location>
        <begin position="346"/>
        <end position="418"/>
    </location>
</feature>
<protein>
    <recommendedName>
        <fullName evidence="6">Integral membrane protein</fullName>
    </recommendedName>
</protein>
<name>A0A0C3B2A7_SERVB</name>
<feature type="transmembrane region" description="Helical" evidence="2">
    <location>
        <begin position="65"/>
        <end position="84"/>
    </location>
</feature>
<feature type="compositionally biased region" description="Basic and acidic residues" evidence="1">
    <location>
        <begin position="264"/>
        <end position="274"/>
    </location>
</feature>
<keyword evidence="3" id="KW-0732">Signal</keyword>
<organism evidence="4 5">
    <name type="scientific">Serendipita vermifera MAFF 305830</name>
    <dbReference type="NCBI Taxonomy" id="933852"/>
    <lineage>
        <taxon>Eukaryota</taxon>
        <taxon>Fungi</taxon>
        <taxon>Dikarya</taxon>
        <taxon>Basidiomycota</taxon>
        <taxon>Agaricomycotina</taxon>
        <taxon>Agaricomycetes</taxon>
        <taxon>Sebacinales</taxon>
        <taxon>Serendipitaceae</taxon>
        <taxon>Serendipita</taxon>
    </lineage>
</organism>
<feature type="transmembrane region" description="Helical" evidence="2">
    <location>
        <begin position="114"/>
        <end position="136"/>
    </location>
</feature>
<feature type="chain" id="PRO_5002161356" description="Integral membrane protein" evidence="3">
    <location>
        <begin position="24"/>
        <end position="418"/>
    </location>
</feature>
<evidence type="ECO:0000256" key="2">
    <source>
        <dbReference type="SAM" id="Phobius"/>
    </source>
</evidence>
<proteinExistence type="predicted"/>
<keyword evidence="2" id="KW-1133">Transmembrane helix</keyword>
<gene>
    <name evidence="4" type="ORF">M408DRAFT_331011</name>
</gene>
<feature type="transmembrane region" description="Helical" evidence="2">
    <location>
        <begin position="33"/>
        <end position="53"/>
    </location>
</feature>
<keyword evidence="5" id="KW-1185">Reference proteome</keyword>
<feature type="compositionally biased region" description="Low complexity" evidence="1">
    <location>
        <begin position="369"/>
        <end position="382"/>
    </location>
</feature>
<dbReference type="Proteomes" id="UP000054097">
    <property type="component" value="Unassembled WGS sequence"/>
</dbReference>
<feature type="compositionally biased region" description="Basic and acidic residues" evidence="1">
    <location>
        <begin position="350"/>
        <end position="368"/>
    </location>
</feature>
<feature type="region of interest" description="Disordered" evidence="1">
    <location>
        <begin position="221"/>
        <end position="309"/>
    </location>
</feature>
<feature type="transmembrane region" description="Helical" evidence="2">
    <location>
        <begin position="157"/>
        <end position="179"/>
    </location>
</feature>
<evidence type="ECO:0008006" key="6">
    <source>
        <dbReference type="Google" id="ProtNLM"/>
    </source>
</evidence>
<evidence type="ECO:0000313" key="4">
    <source>
        <dbReference type="EMBL" id="KIM25631.1"/>
    </source>
</evidence>
<dbReference type="OrthoDB" id="2745134at2759"/>
<evidence type="ECO:0000256" key="1">
    <source>
        <dbReference type="SAM" id="MobiDB-lite"/>
    </source>
</evidence>
<keyword evidence="2" id="KW-0472">Membrane</keyword>
<evidence type="ECO:0000256" key="3">
    <source>
        <dbReference type="SAM" id="SignalP"/>
    </source>
</evidence>